<protein>
    <submittedName>
        <fullName evidence="1">AAA family ATPase</fullName>
    </submittedName>
</protein>
<organism evidence="1 2">
    <name type="scientific">Streptomyces tropicalis</name>
    <dbReference type="NCBI Taxonomy" id="3034234"/>
    <lineage>
        <taxon>Bacteria</taxon>
        <taxon>Bacillati</taxon>
        <taxon>Actinomycetota</taxon>
        <taxon>Actinomycetes</taxon>
        <taxon>Kitasatosporales</taxon>
        <taxon>Streptomycetaceae</taxon>
        <taxon>Streptomyces</taxon>
    </lineage>
</organism>
<gene>
    <name evidence="1" type="ORF">P3H78_20230</name>
</gene>
<keyword evidence="2" id="KW-1185">Reference proteome</keyword>
<dbReference type="EMBL" id="JARJBB010000010">
    <property type="protein sequence ID" value="MDF3300908.1"/>
    <property type="molecule type" value="Genomic_DNA"/>
</dbReference>
<accession>A0ABT6A8E5</accession>
<dbReference type="InterPro" id="IPR008868">
    <property type="entry name" value="TniB"/>
</dbReference>
<dbReference type="Proteomes" id="UP001221150">
    <property type="component" value="Unassembled WGS sequence"/>
</dbReference>
<sequence>MIRDQARALSRKEGWNAYVQSPEHVQPEQLTRTQFCRLGEEAAADYLKRARKWHANIGPIKTPQLADLQEVLWDIVDSNEQDGDQARSAVAVNAFPGLGKSTSVIAFARLLHRREIAESGPLTADGHERLPVCRVGLTGNTGIKDLNRSMLEFFAHPGSLRGTTTELGQRALDCILRCEVRVLIIDDLHFLKWGSSSGIEVSNHLKWISNEFPVTLIMIGVGLDEKGLFSEGLAPGEEALAQTGRRTTLLGMRPFTIDSEAGRREWRQILLTLEKRIVLPDKYPGMLADDLSDYMFVRSTGHIGSLMALVRRGCQRAMRTQEFKLTQDLLDKVRNDEASERARLELQVAMEAGKLTSKPRQVRRGRA</sequence>
<comment type="caution">
    <text evidence="1">The sequence shown here is derived from an EMBL/GenBank/DDBJ whole genome shotgun (WGS) entry which is preliminary data.</text>
</comment>
<evidence type="ECO:0000313" key="1">
    <source>
        <dbReference type="EMBL" id="MDF3300908.1"/>
    </source>
</evidence>
<dbReference type="InterPro" id="IPR027417">
    <property type="entry name" value="P-loop_NTPase"/>
</dbReference>
<proteinExistence type="predicted"/>
<name>A0ABT6A8E5_9ACTN</name>
<dbReference type="RefSeq" id="WP_276110473.1">
    <property type="nucleotide sequence ID" value="NZ_JARJBB010000010.1"/>
</dbReference>
<dbReference type="SUPFAM" id="SSF52540">
    <property type="entry name" value="P-loop containing nucleoside triphosphate hydrolases"/>
    <property type="match status" value="1"/>
</dbReference>
<reference evidence="1 2" key="1">
    <citation type="submission" date="2023-03" db="EMBL/GenBank/DDBJ databases">
        <title>Draft genome sequence of Streptomyces sp. K1PA1 isolated from peat swamp forest in Thailand.</title>
        <authorList>
            <person name="Klaysubun C."/>
            <person name="Duangmal K."/>
        </authorList>
    </citation>
    <scope>NUCLEOTIDE SEQUENCE [LARGE SCALE GENOMIC DNA]</scope>
    <source>
        <strain evidence="1 2">K1PA1</strain>
    </source>
</reference>
<evidence type="ECO:0000313" key="2">
    <source>
        <dbReference type="Proteomes" id="UP001221150"/>
    </source>
</evidence>
<dbReference type="Pfam" id="PF05621">
    <property type="entry name" value="TniB"/>
    <property type="match status" value="1"/>
</dbReference>